<dbReference type="KEGG" id="sus:Acid_3634"/>
<dbReference type="HOGENOM" id="CLU_1874070_0_0_0"/>
<sequence>MRVRAMHVLPYEDELYEDRSTAVILNVQQQCIFCTIFSLVCHVNEQIKAREVRIALDYRFGLFVLELREFPDSLQEFFHVANPFPAQSLQYFAFDLFHFLRSPPAPGSYPPISWHRDCQSPTAHNLTYERDFDPDL</sequence>
<evidence type="ECO:0000313" key="1">
    <source>
        <dbReference type="EMBL" id="ABJ84606.1"/>
    </source>
</evidence>
<name>Q020N8_SOLUE</name>
<proteinExistence type="predicted"/>
<dbReference type="AlphaFoldDB" id="Q020N8"/>
<dbReference type="EMBL" id="CP000473">
    <property type="protein sequence ID" value="ABJ84606.1"/>
    <property type="molecule type" value="Genomic_DNA"/>
</dbReference>
<dbReference type="InParanoid" id="Q020N8"/>
<gene>
    <name evidence="1" type="ordered locus">Acid_3634</name>
</gene>
<dbReference type="STRING" id="234267.Acid_3634"/>
<accession>Q020N8</accession>
<protein>
    <submittedName>
        <fullName evidence="1">Uncharacterized protein</fullName>
    </submittedName>
</protein>
<reference evidence="1" key="1">
    <citation type="submission" date="2006-10" db="EMBL/GenBank/DDBJ databases">
        <title>Complete sequence of Solibacter usitatus Ellin6076.</title>
        <authorList>
            <consortium name="US DOE Joint Genome Institute"/>
            <person name="Copeland A."/>
            <person name="Lucas S."/>
            <person name="Lapidus A."/>
            <person name="Barry K."/>
            <person name="Detter J.C."/>
            <person name="Glavina del Rio T."/>
            <person name="Hammon N."/>
            <person name="Israni S."/>
            <person name="Dalin E."/>
            <person name="Tice H."/>
            <person name="Pitluck S."/>
            <person name="Thompson L.S."/>
            <person name="Brettin T."/>
            <person name="Bruce D."/>
            <person name="Han C."/>
            <person name="Tapia R."/>
            <person name="Gilna P."/>
            <person name="Schmutz J."/>
            <person name="Larimer F."/>
            <person name="Land M."/>
            <person name="Hauser L."/>
            <person name="Kyrpides N."/>
            <person name="Mikhailova N."/>
            <person name="Janssen P.H."/>
            <person name="Kuske C.R."/>
            <person name="Richardson P."/>
        </authorList>
    </citation>
    <scope>NUCLEOTIDE SEQUENCE</scope>
    <source>
        <strain evidence="1">Ellin6076</strain>
    </source>
</reference>
<organism evidence="1">
    <name type="scientific">Solibacter usitatus (strain Ellin6076)</name>
    <dbReference type="NCBI Taxonomy" id="234267"/>
    <lineage>
        <taxon>Bacteria</taxon>
        <taxon>Pseudomonadati</taxon>
        <taxon>Acidobacteriota</taxon>
        <taxon>Terriglobia</taxon>
        <taxon>Bryobacterales</taxon>
        <taxon>Solibacteraceae</taxon>
        <taxon>Candidatus Solibacter</taxon>
    </lineage>
</organism>